<feature type="transmembrane region" description="Helical" evidence="14">
    <location>
        <begin position="940"/>
        <end position="962"/>
    </location>
</feature>
<keyword evidence="5" id="KW-1003">Cell membrane</keyword>
<dbReference type="InterPro" id="IPR027417">
    <property type="entry name" value="P-loop_NTPase"/>
</dbReference>
<dbReference type="SMART" id="SM00382">
    <property type="entry name" value="AAA"/>
    <property type="match status" value="2"/>
</dbReference>
<dbReference type="Gene3D" id="1.20.1560.10">
    <property type="entry name" value="ABC transporter type 1, transmembrane domain"/>
    <property type="match status" value="2"/>
</dbReference>
<dbReference type="InterPro" id="IPR003593">
    <property type="entry name" value="AAA+_ATPase"/>
</dbReference>
<dbReference type="PROSITE" id="PS00211">
    <property type="entry name" value="ABC_TRANSPORTER_1"/>
    <property type="match status" value="2"/>
</dbReference>
<evidence type="ECO:0000256" key="6">
    <source>
        <dbReference type="ARBA" id="ARBA00022692"/>
    </source>
</evidence>
<dbReference type="GO" id="GO:0008559">
    <property type="term" value="F:ABC-type xenobiotic transporter activity"/>
    <property type="evidence" value="ECO:0007669"/>
    <property type="project" value="UniProtKB-EC"/>
</dbReference>
<comment type="similarity">
    <text evidence="2">Belongs to the ABC transporter superfamily. ABCC family. Conjugate transporter (TC 3.A.1.208) subfamily.</text>
</comment>
<dbReference type="Gene3D" id="3.40.50.300">
    <property type="entry name" value="P-loop containing nucleotide triphosphate hydrolases"/>
    <property type="match status" value="2"/>
</dbReference>
<feature type="transmembrane region" description="Helical" evidence="14">
    <location>
        <begin position="898"/>
        <end position="920"/>
    </location>
</feature>
<evidence type="ECO:0000256" key="14">
    <source>
        <dbReference type="SAM" id="Phobius"/>
    </source>
</evidence>
<feature type="transmembrane region" description="Helical" evidence="14">
    <location>
        <begin position="482"/>
        <end position="509"/>
    </location>
</feature>
<dbReference type="FunFam" id="1.20.1560.10:FF:000055">
    <property type="entry name" value="ABC multidrug transporter (Eurofung)"/>
    <property type="match status" value="1"/>
</dbReference>
<keyword evidence="10 14" id="KW-1133">Transmembrane helix</keyword>
<dbReference type="InterPro" id="IPR050173">
    <property type="entry name" value="ABC_transporter_C-like"/>
</dbReference>
<feature type="domain" description="ABC transmembrane type-1" evidence="16">
    <location>
        <begin position="916"/>
        <end position="1181"/>
    </location>
</feature>
<dbReference type="InterPro" id="IPR017871">
    <property type="entry name" value="ABC_transporter-like_CS"/>
</dbReference>
<gene>
    <name evidence="17" type="ORF">FH972_022904</name>
</gene>
<dbReference type="Pfam" id="PF00664">
    <property type="entry name" value="ABC_membrane"/>
    <property type="match status" value="2"/>
</dbReference>
<dbReference type="GO" id="GO:0005524">
    <property type="term" value="F:ATP binding"/>
    <property type="evidence" value="ECO:0007669"/>
    <property type="project" value="UniProtKB-KW"/>
</dbReference>
<comment type="catalytic activity">
    <reaction evidence="13">
        <text>ATP + H2O + xenobioticSide 1 = ADP + phosphate + xenobioticSide 2.</text>
        <dbReference type="EC" id="7.6.2.2"/>
    </reaction>
</comment>
<proteinExistence type="inferred from homology"/>
<dbReference type="GO" id="GO:0005886">
    <property type="term" value="C:plasma membrane"/>
    <property type="evidence" value="ECO:0007669"/>
    <property type="project" value="UniProtKB-SubCell"/>
</dbReference>
<dbReference type="InterPro" id="IPR044746">
    <property type="entry name" value="ABCC_6TM_D1"/>
</dbReference>
<feature type="domain" description="ABC transporter" evidence="15">
    <location>
        <begin position="616"/>
        <end position="844"/>
    </location>
</feature>
<evidence type="ECO:0000256" key="5">
    <source>
        <dbReference type="ARBA" id="ARBA00022475"/>
    </source>
</evidence>
<evidence type="ECO:0000313" key="18">
    <source>
        <dbReference type="Proteomes" id="UP000327013"/>
    </source>
</evidence>
<feature type="domain" description="ABC transporter" evidence="15">
    <location>
        <begin position="1220"/>
        <end position="1459"/>
    </location>
</feature>
<feature type="transmembrane region" description="Helical" evidence="14">
    <location>
        <begin position="30"/>
        <end position="48"/>
    </location>
</feature>
<feature type="transmembrane region" description="Helical" evidence="14">
    <location>
        <begin position="153"/>
        <end position="171"/>
    </location>
</feature>
<evidence type="ECO:0000256" key="10">
    <source>
        <dbReference type="ARBA" id="ARBA00022989"/>
    </source>
</evidence>
<dbReference type="EC" id="7.6.2.2" evidence="3"/>
<dbReference type="Pfam" id="PF24357">
    <property type="entry name" value="TMD0_ABC"/>
    <property type="match status" value="1"/>
</dbReference>
<dbReference type="CDD" id="cd18580">
    <property type="entry name" value="ABC_6TM_ABCC_D2"/>
    <property type="match status" value="1"/>
</dbReference>
<keyword evidence="12" id="KW-0325">Glycoprotein</keyword>
<keyword evidence="9" id="KW-1278">Translocase</keyword>
<feature type="transmembrane region" description="Helical" evidence="14">
    <location>
        <begin position="1123"/>
        <end position="1144"/>
    </location>
</feature>
<feature type="transmembrane region" description="Helical" evidence="14">
    <location>
        <begin position="304"/>
        <end position="326"/>
    </location>
</feature>
<keyword evidence="8" id="KW-0067">ATP-binding</keyword>
<dbReference type="PANTHER" id="PTHR24223:SF399">
    <property type="entry name" value="ABC TRANSPORTER ATNG"/>
    <property type="match status" value="1"/>
</dbReference>
<accession>A0A5N6KTM4</accession>
<dbReference type="Pfam" id="PF00005">
    <property type="entry name" value="ABC_tran"/>
    <property type="match status" value="2"/>
</dbReference>
<feature type="transmembrane region" description="Helical" evidence="14">
    <location>
        <begin position="521"/>
        <end position="539"/>
    </location>
</feature>
<organism evidence="17 18">
    <name type="scientific">Carpinus fangiana</name>
    <dbReference type="NCBI Taxonomy" id="176857"/>
    <lineage>
        <taxon>Eukaryota</taxon>
        <taxon>Viridiplantae</taxon>
        <taxon>Streptophyta</taxon>
        <taxon>Embryophyta</taxon>
        <taxon>Tracheophyta</taxon>
        <taxon>Spermatophyta</taxon>
        <taxon>Magnoliopsida</taxon>
        <taxon>eudicotyledons</taxon>
        <taxon>Gunneridae</taxon>
        <taxon>Pentapetalae</taxon>
        <taxon>rosids</taxon>
        <taxon>fabids</taxon>
        <taxon>Fagales</taxon>
        <taxon>Betulaceae</taxon>
        <taxon>Carpinus</taxon>
    </lineage>
</organism>
<dbReference type="SUPFAM" id="SSF52540">
    <property type="entry name" value="P-loop containing nucleoside triphosphate hydrolases"/>
    <property type="match status" value="2"/>
</dbReference>
<evidence type="ECO:0000313" key="17">
    <source>
        <dbReference type="EMBL" id="KAB8345849.1"/>
    </source>
</evidence>
<evidence type="ECO:0000256" key="3">
    <source>
        <dbReference type="ARBA" id="ARBA00012191"/>
    </source>
</evidence>
<dbReference type="Proteomes" id="UP000327013">
    <property type="component" value="Unassembled WGS sequence"/>
</dbReference>
<dbReference type="EMBL" id="VIBQ01000013">
    <property type="protein sequence ID" value="KAB8345849.1"/>
    <property type="molecule type" value="Genomic_DNA"/>
</dbReference>
<evidence type="ECO:0000256" key="8">
    <source>
        <dbReference type="ARBA" id="ARBA00022840"/>
    </source>
</evidence>
<protein>
    <recommendedName>
        <fullName evidence="3">ABC-type xenobiotic transporter</fullName>
        <ecNumber evidence="3">7.6.2.2</ecNumber>
    </recommendedName>
</protein>
<dbReference type="InterPro" id="IPR003439">
    <property type="entry name" value="ABC_transporter-like_ATP-bd"/>
</dbReference>
<dbReference type="CDD" id="cd03244">
    <property type="entry name" value="ABCC_MRP_domain2"/>
    <property type="match status" value="1"/>
</dbReference>
<dbReference type="InterPro" id="IPR036640">
    <property type="entry name" value="ABC1_TM_sf"/>
</dbReference>
<keyword evidence="7" id="KW-0547">Nucleotide-binding</keyword>
<dbReference type="GO" id="GO:0016887">
    <property type="term" value="F:ATP hydrolysis activity"/>
    <property type="evidence" value="ECO:0007669"/>
    <property type="project" value="InterPro"/>
</dbReference>
<evidence type="ECO:0000256" key="1">
    <source>
        <dbReference type="ARBA" id="ARBA00004651"/>
    </source>
</evidence>
<keyword evidence="18" id="KW-1185">Reference proteome</keyword>
<feature type="domain" description="ABC transmembrane type-1" evidence="16">
    <location>
        <begin position="273"/>
        <end position="547"/>
    </location>
</feature>
<dbReference type="FunFam" id="3.40.50.300:FF:002145">
    <property type="entry name" value="ABC transporter (MsbA subfamily)"/>
    <property type="match status" value="1"/>
</dbReference>
<keyword evidence="11 14" id="KW-0472">Membrane</keyword>
<dbReference type="FunFam" id="1.20.1560.10:FF:000066">
    <property type="entry name" value="ABC multidrug transporter (Eurofung)"/>
    <property type="match status" value="1"/>
</dbReference>
<evidence type="ECO:0000259" key="16">
    <source>
        <dbReference type="PROSITE" id="PS50929"/>
    </source>
</evidence>
<dbReference type="PROSITE" id="PS50893">
    <property type="entry name" value="ABC_TRANSPORTER_2"/>
    <property type="match status" value="2"/>
</dbReference>
<dbReference type="OrthoDB" id="6500128at2759"/>
<evidence type="ECO:0000256" key="2">
    <source>
        <dbReference type="ARBA" id="ARBA00009726"/>
    </source>
</evidence>
<evidence type="ECO:0000256" key="9">
    <source>
        <dbReference type="ARBA" id="ARBA00022967"/>
    </source>
</evidence>
<keyword evidence="4" id="KW-0813">Transport</keyword>
<feature type="transmembrane region" description="Helical" evidence="14">
    <location>
        <begin position="192"/>
        <end position="212"/>
    </location>
</feature>
<comment type="caution">
    <text evidence="17">The sequence shown here is derived from an EMBL/GenBank/DDBJ whole genome shotgun (WGS) entry which is preliminary data.</text>
</comment>
<sequence length="1612" mass="177643">METFRNSTSPSFAISDEREFDFSLRFEESVLGILPGACLVTLGVLRILQLSSRKSLVLDSVRKIQSRFGLVLLAALDLALIILQAISPAGSAGLSTAASVLTFVESLVLVCLSSFEYAKSARPSPVVTISLGLTILLDSARVRTYWLYNGDRAHAAVFTAAYGLRIALFLLEMRSKRPFLNNLTRHRSLEETAGVIGLFFWTWLNGFLYRGFRIGLGSLNDLQSIDSNLLTDSLKARAAKRPWNTTRPRHRRLLLKIMRDLGVSFWLPVLPRICQTVFTYLQPVLLTRAIAFISSADPSPNTGYGLLGAYFFVYTGLAISSALYWGAVNRFTTKTRGLLILAIYDKTMHLRSEDASAMGAVTLMGTDTQRIADGTKYVHEIWAVTIESGIGLYLLERQVAQLAIIPVAISLMCAFGSSYMAKIAGPRQAVWLKATQERLRQTIPVLTSMKEVKFLGLGKQVASWIQTLRIEEVDISRWYRRILIFAIAFSNLTSVLAPIAVFGGFTAIASAHGTTLDASRMFASLSLINLLALPLSSFLQSLPMITSAFACFSRIQEFIELQERHDFRLTSESPEPTSNSSSILESNQESYELQTFATQSNDKVLTKLSPQSPVVLQHASLAWSLNATPFLRDFSVSILPQTFTMVAGPSSCGKTGLLKSILGETFLSSGSVRVATRDIAYAAQDVWIRNSSIKDNIIGGSAGPVDHEFLKEVVKACALDEDFGEEVLEDDWLVGSRGGRLSGGQRQRLAIARAVYARKRITLFDDVLSGLDAVTEEKVLLRVCGPDGLLKQNGSTIILASHSLRALRKADQVIILNKKGSITHQGRYEEANLNPVHLLGIANEGELKSAVTIEPTLAKSFHTSATRTSPLSNTSESGQTEKPTSSVYRFYLRSLGRWNTAAFFALCFAFVFCTHFPNLWLSFWANANAKSLNSDTAKYLGVYATVQISGLFVIVLWGYLYFDRAVGASGKFMHLHLLDTVMKAPAVFFASVDSGSIANRFSQDLQLIDRELPNAFLNTTEYVMSIIAQMILIAFVSAYVSALYPFIAVALFLIQRFYLATSRPLRILDIEAKAPLHTHFVESLEGVLTVRAFGWQKRMEEEHDRLLDLSQKPFYLMLSIQRWLNLVLDLLVAGVAVAVIGLVVPLRSTLQSGYVGVALSNIMTLGETLRNLIMFWTMLETSIGAVTRILSFAKNTPVEGRDDLTEEPQPHWPDKGEINIKETSASYYESQQEQPLAIEGATLQVKAGQRVGIVGRSGSGKSTLLGLLFRMLECQSGQILIDGIDIRDMPRATLRGRLNAVPQSPFLMTGCTVRRNLDPWDNTSESANSEAQLWSALAAVGLDDLVSSKIEALDEVVSDTTFSHGQKQLFCLARAMLRPGKLLLLDESMSAVDEETNERMQKVLAEHFVSHTIVAVAHRLDWVRTADLVVVMEKGRMVETEPFVQTTNPNHDGVILIQYDLEHRQQGKVARGKNPDGELFSGDLSTANAGRTWGCKSRGCGTSDNRSMASSVETSSGQAHRSVSLTTRDMIQRHEIQGHEKRARPAGCEERGRVVAPRGAAQAHQRFHHAARLDRASPGVCRQLTCVLVLSSDIFCLATSTLPHLSSPSASM</sequence>
<dbReference type="CDD" id="cd18579">
    <property type="entry name" value="ABC_6TM_ABCC_D1"/>
    <property type="match status" value="1"/>
</dbReference>
<feature type="transmembrane region" description="Helical" evidence="14">
    <location>
        <begin position="1026"/>
        <end position="1054"/>
    </location>
</feature>
<name>A0A5N6KTM4_9ROSI</name>
<dbReference type="PANTHER" id="PTHR24223">
    <property type="entry name" value="ATP-BINDING CASSETTE SUB-FAMILY C"/>
    <property type="match status" value="1"/>
</dbReference>
<evidence type="ECO:0000256" key="11">
    <source>
        <dbReference type="ARBA" id="ARBA00023136"/>
    </source>
</evidence>
<dbReference type="PROSITE" id="PS50929">
    <property type="entry name" value="ABC_TM1F"/>
    <property type="match status" value="2"/>
</dbReference>
<keyword evidence="6 14" id="KW-0812">Transmembrane</keyword>
<dbReference type="InterPro" id="IPR044726">
    <property type="entry name" value="ABCC_6TM_D2"/>
</dbReference>
<feature type="transmembrane region" description="Helical" evidence="14">
    <location>
        <begin position="68"/>
        <end position="86"/>
    </location>
</feature>
<evidence type="ECO:0000259" key="15">
    <source>
        <dbReference type="PROSITE" id="PS50893"/>
    </source>
</evidence>
<evidence type="ECO:0000256" key="4">
    <source>
        <dbReference type="ARBA" id="ARBA00022448"/>
    </source>
</evidence>
<dbReference type="SUPFAM" id="SSF90123">
    <property type="entry name" value="ABC transporter transmembrane region"/>
    <property type="match status" value="2"/>
</dbReference>
<dbReference type="InterPro" id="IPR011527">
    <property type="entry name" value="ABC1_TM_dom"/>
</dbReference>
<evidence type="ECO:0000256" key="7">
    <source>
        <dbReference type="ARBA" id="ARBA00022741"/>
    </source>
</evidence>
<dbReference type="InterPro" id="IPR056227">
    <property type="entry name" value="TMD0_ABC"/>
</dbReference>
<comment type="subcellular location">
    <subcellularLocation>
        <location evidence="1">Cell membrane</location>
        <topology evidence="1">Multi-pass membrane protein</topology>
    </subcellularLocation>
</comment>
<evidence type="ECO:0000256" key="13">
    <source>
        <dbReference type="ARBA" id="ARBA00034018"/>
    </source>
</evidence>
<reference evidence="17 18" key="1">
    <citation type="submission" date="2019-06" db="EMBL/GenBank/DDBJ databases">
        <title>A chromosomal-level reference genome of Carpinus fangiana (Coryloideae, Betulaceae).</title>
        <authorList>
            <person name="Yang X."/>
            <person name="Wang Z."/>
            <person name="Zhang L."/>
            <person name="Hao G."/>
            <person name="Liu J."/>
            <person name="Yang Y."/>
        </authorList>
    </citation>
    <scope>NUCLEOTIDE SEQUENCE [LARGE SCALE GENOMIC DNA]</scope>
    <source>
        <strain evidence="17">Cfa_2016G</strain>
        <tissue evidence="17">Leaf</tissue>
    </source>
</reference>
<evidence type="ECO:0000256" key="12">
    <source>
        <dbReference type="ARBA" id="ARBA00023180"/>
    </source>
</evidence>